<feature type="non-terminal residue" evidence="2">
    <location>
        <position position="658"/>
    </location>
</feature>
<organism evidence="2 3">
    <name type="scientific">Symbiodinium pilosum</name>
    <name type="common">Dinoflagellate</name>
    <dbReference type="NCBI Taxonomy" id="2952"/>
    <lineage>
        <taxon>Eukaryota</taxon>
        <taxon>Sar</taxon>
        <taxon>Alveolata</taxon>
        <taxon>Dinophyceae</taxon>
        <taxon>Suessiales</taxon>
        <taxon>Symbiodiniaceae</taxon>
        <taxon>Symbiodinium</taxon>
    </lineage>
</organism>
<dbReference type="Proteomes" id="UP000649617">
    <property type="component" value="Unassembled WGS sequence"/>
</dbReference>
<feature type="compositionally biased region" description="Pro residues" evidence="1">
    <location>
        <begin position="306"/>
        <end position="318"/>
    </location>
</feature>
<reference evidence="2" key="1">
    <citation type="submission" date="2021-02" db="EMBL/GenBank/DDBJ databases">
        <authorList>
            <person name="Dougan E. K."/>
            <person name="Rhodes N."/>
            <person name="Thang M."/>
            <person name="Chan C."/>
        </authorList>
    </citation>
    <scope>NUCLEOTIDE SEQUENCE</scope>
</reference>
<comment type="caution">
    <text evidence="2">The sequence shown here is derived from an EMBL/GenBank/DDBJ whole genome shotgun (WGS) entry which is preliminary data.</text>
</comment>
<evidence type="ECO:0000313" key="2">
    <source>
        <dbReference type="EMBL" id="CAE7246179.1"/>
    </source>
</evidence>
<gene>
    <name evidence="2" type="ORF">SPIL2461_LOCUS4510</name>
</gene>
<protein>
    <submittedName>
        <fullName evidence="2">Uncharacterized protein</fullName>
    </submittedName>
</protein>
<accession>A0A812LGB5</accession>
<dbReference type="OrthoDB" id="10638048at2759"/>
<proteinExistence type="predicted"/>
<feature type="region of interest" description="Disordered" evidence="1">
    <location>
        <begin position="305"/>
        <end position="325"/>
    </location>
</feature>
<dbReference type="EMBL" id="CAJNIZ010005965">
    <property type="protein sequence ID" value="CAE7246179.1"/>
    <property type="molecule type" value="Genomic_DNA"/>
</dbReference>
<sequence>MALSQEEASRTKTKVENNALLTGWKIILGLVEVKDALKNAGHDDDDTSVAAFLNKVNLPELSAKGIAQRMKIYKRFTQKALQQLEELDSHCGPAKHAWSQISALDSLASKTSCKTSHVQNGLLEWVLAGYTVCIKNKLLEEADWMLKGTQTKFIGRELLKKRICYFLTTKFAIPAAIEQENGDVTEGSKSLKQTFASYDAFLASGLFSHYRSTCVVDVEKESFTWLNSLTETQQTVLQFLAGMLAGSPSTEEVLNQCLDADYLISAEQALGKAWWKDREIFDLEQCCQAHTAYLQPAKLEAAAEPPSVPAAPVAPPVPKDGSAAEQTWQPDIVPEAAADVPEIPVDSYFPALQLTELQKDVLRRVNAEKLANVVSHAKVSDPRTHVYIWDVKSGGTNCSPLAHRFPYRFTPPFAKGMLTSTLHAVFGEKADSERLFRKQDLAFFLDGRVPTVHTDLLKEVKKALKNLPNQTVPTRKYTMFEFFYANREFTTGFLKPKSTRTQFHALMPGHTERAVAVMGTQFSVEHRERKWLEQILVSWATKVEMFKKVVNTSASVNEEAMNDDEMKAESASQVEANERSLLWPWASPEVFWRELYNCVGDPANLVILTATPSASGAIAAARMSAQYIGWVPNSSIKGVLMDAVALRVSMDLLLNNRQ</sequence>
<dbReference type="AlphaFoldDB" id="A0A812LGB5"/>
<evidence type="ECO:0000256" key="1">
    <source>
        <dbReference type="SAM" id="MobiDB-lite"/>
    </source>
</evidence>
<evidence type="ECO:0000313" key="3">
    <source>
        <dbReference type="Proteomes" id="UP000649617"/>
    </source>
</evidence>
<keyword evidence="3" id="KW-1185">Reference proteome</keyword>
<name>A0A812LGB5_SYMPI</name>